<dbReference type="AlphaFoldDB" id="A0A6S6RWS0"/>
<evidence type="ECO:0000313" key="1">
    <source>
        <dbReference type="EMBL" id="CAA6801440.1"/>
    </source>
</evidence>
<sequence>MASSVFLDGKNQFEEYNVKNLDGFSLSFVSNLGNNLCSNKSIKVPFFEDSRILTKTKLTSMCKKMKNERIEDSKIVHMTSLNMIKDIKIFSSLKHIMKHHDISLYDINIVTLNGKERKTIDLFIIEEGNQYFVIGVT</sequence>
<proteinExistence type="predicted"/>
<gene>
    <name evidence="1" type="ORF">HELGO_WM33135</name>
</gene>
<accession>A0A6S6RWS0</accession>
<organism evidence="1">
    <name type="scientific">uncultured Sulfurovum sp</name>
    <dbReference type="NCBI Taxonomy" id="269237"/>
    <lineage>
        <taxon>Bacteria</taxon>
        <taxon>Pseudomonadati</taxon>
        <taxon>Campylobacterota</taxon>
        <taxon>Epsilonproteobacteria</taxon>
        <taxon>Campylobacterales</taxon>
        <taxon>Sulfurovaceae</taxon>
        <taxon>Sulfurovum</taxon>
        <taxon>environmental samples</taxon>
    </lineage>
</organism>
<name>A0A6S6RWS0_9BACT</name>
<dbReference type="EMBL" id="CACVAR010000085">
    <property type="protein sequence ID" value="CAA6801440.1"/>
    <property type="molecule type" value="Genomic_DNA"/>
</dbReference>
<protein>
    <submittedName>
        <fullName evidence="1">Uncharacterized protein</fullName>
    </submittedName>
</protein>
<reference evidence="1" key="1">
    <citation type="submission" date="2020-01" db="EMBL/GenBank/DDBJ databases">
        <authorList>
            <person name="Meier V. D."/>
            <person name="Meier V D."/>
        </authorList>
    </citation>
    <scope>NUCLEOTIDE SEQUENCE</scope>
    <source>
        <strain evidence="1">HLG_WM_MAG_03</strain>
    </source>
</reference>